<evidence type="ECO:0000256" key="1">
    <source>
        <dbReference type="ARBA" id="ARBA00004418"/>
    </source>
</evidence>
<dbReference type="SUPFAM" id="SSF49354">
    <property type="entry name" value="PapD-like"/>
    <property type="match status" value="1"/>
</dbReference>
<evidence type="ECO:0000256" key="5">
    <source>
        <dbReference type="ARBA" id="ARBA00023186"/>
    </source>
</evidence>
<dbReference type="InterPro" id="IPR013783">
    <property type="entry name" value="Ig-like_fold"/>
</dbReference>
<comment type="similarity">
    <text evidence="2">Belongs to the periplasmic pilus chaperone family.</text>
</comment>
<evidence type="ECO:0000256" key="3">
    <source>
        <dbReference type="ARBA" id="ARBA00022729"/>
    </source>
</evidence>
<keyword evidence="3" id="KW-0732">Signal</keyword>
<keyword evidence="4" id="KW-0574">Periplasm</keyword>
<accession>A0A5D3G3U1</accession>
<comment type="subcellular location">
    <subcellularLocation>
        <location evidence="1">Periplasm</location>
    </subcellularLocation>
</comment>
<dbReference type="PANTHER" id="PTHR30251:SF3">
    <property type="entry name" value="FIMBRIAL CHAPARONE PROTEIN"/>
    <property type="match status" value="1"/>
</dbReference>
<protein>
    <submittedName>
        <fullName evidence="7">Fimbria/pilus periplasmic chaperone</fullName>
    </submittedName>
</protein>
<reference evidence="7 8" key="2">
    <citation type="submission" date="2019-08" db="EMBL/GenBank/DDBJ databases">
        <authorList>
            <person name="Brilhante M."/>
            <person name="Perreten V."/>
        </authorList>
    </citation>
    <scope>NUCLEOTIDE SEQUENCE [LARGE SCALE GENOMIC DNA]</scope>
    <source>
        <strain evidence="7 8">MCP106</strain>
    </source>
</reference>
<proteinExistence type="inferred from homology"/>
<sequence length="236" mass="25521">MTTYFKYSLSITALVLPALIFGLKPAYGSGMSPDKTVLLIDEAQGEATMNVTNTDGGPSLLVSAIYNLEGDDEEIILVNPPMARVEAGDTQSVRFILETKAPLDVQLLRRVTFEGIPPNTESKTSKVGMTLMHDMPVIINPTGLKKDLTPWKHLKWTSAAGKLVVKNPSPYVIRLLPLVELLPGGQAVPLPKTYILPGQSLTLDLPKDQRAIATHASIKPANLHGYAAEPFSAPIE</sequence>
<dbReference type="AlphaFoldDB" id="A0A5D3G3U1"/>
<gene>
    <name evidence="7" type="ORF">FXO26_26050</name>
</gene>
<keyword evidence="5" id="KW-0143">Chaperone</keyword>
<feature type="domain" description="Pili assembly chaperone N-terminal" evidence="6">
    <location>
        <begin position="30"/>
        <end position="144"/>
    </location>
</feature>
<organism evidence="7 8">
    <name type="scientific">Pseudomonas synxantha</name>
    <dbReference type="NCBI Taxonomy" id="47883"/>
    <lineage>
        <taxon>Bacteria</taxon>
        <taxon>Pseudomonadati</taxon>
        <taxon>Pseudomonadota</taxon>
        <taxon>Gammaproteobacteria</taxon>
        <taxon>Pseudomonadales</taxon>
        <taxon>Pseudomonadaceae</taxon>
        <taxon>Pseudomonas</taxon>
    </lineage>
</organism>
<dbReference type="Pfam" id="PF00345">
    <property type="entry name" value="PapD_N"/>
    <property type="match status" value="1"/>
</dbReference>
<dbReference type="RefSeq" id="WP_148854308.1">
    <property type="nucleotide sequence ID" value="NZ_VSRO01000017.1"/>
</dbReference>
<evidence type="ECO:0000259" key="6">
    <source>
        <dbReference type="Pfam" id="PF00345"/>
    </source>
</evidence>
<dbReference type="InterPro" id="IPR050643">
    <property type="entry name" value="Periplasmic_pilus_chap"/>
</dbReference>
<evidence type="ECO:0000313" key="8">
    <source>
        <dbReference type="Proteomes" id="UP000324029"/>
    </source>
</evidence>
<dbReference type="Proteomes" id="UP000324029">
    <property type="component" value="Unassembled WGS sequence"/>
</dbReference>
<dbReference type="InterPro" id="IPR036316">
    <property type="entry name" value="Pili_assmbl_chap_C_dom_sf"/>
</dbReference>
<dbReference type="GO" id="GO:0030288">
    <property type="term" value="C:outer membrane-bounded periplasmic space"/>
    <property type="evidence" value="ECO:0007669"/>
    <property type="project" value="InterPro"/>
</dbReference>
<name>A0A5D3G3U1_9PSED</name>
<evidence type="ECO:0000313" key="7">
    <source>
        <dbReference type="EMBL" id="TYK54758.1"/>
    </source>
</evidence>
<dbReference type="PANTHER" id="PTHR30251">
    <property type="entry name" value="PILUS ASSEMBLY CHAPERONE"/>
    <property type="match status" value="1"/>
</dbReference>
<dbReference type="EMBL" id="VSRO01000017">
    <property type="protein sequence ID" value="TYK54758.1"/>
    <property type="molecule type" value="Genomic_DNA"/>
</dbReference>
<evidence type="ECO:0000256" key="2">
    <source>
        <dbReference type="ARBA" id="ARBA00007399"/>
    </source>
</evidence>
<dbReference type="InterPro" id="IPR008962">
    <property type="entry name" value="PapD-like_sf"/>
</dbReference>
<comment type="caution">
    <text evidence="7">The sequence shown here is derived from an EMBL/GenBank/DDBJ whole genome shotgun (WGS) entry which is preliminary data.</text>
</comment>
<dbReference type="SUPFAM" id="SSF49584">
    <property type="entry name" value="Periplasmic chaperone C-domain"/>
    <property type="match status" value="1"/>
</dbReference>
<dbReference type="NCBIfam" id="NF007392">
    <property type="entry name" value="PRK09918.1"/>
    <property type="match status" value="1"/>
</dbReference>
<dbReference type="PRINTS" id="PR00969">
    <property type="entry name" value="CHAPERONPILI"/>
</dbReference>
<dbReference type="InterPro" id="IPR001829">
    <property type="entry name" value="Pili_assmbl_chaperone_bac"/>
</dbReference>
<dbReference type="Gene3D" id="2.60.40.10">
    <property type="entry name" value="Immunoglobulins"/>
    <property type="match status" value="2"/>
</dbReference>
<dbReference type="GO" id="GO:0071555">
    <property type="term" value="P:cell wall organization"/>
    <property type="evidence" value="ECO:0007669"/>
    <property type="project" value="InterPro"/>
</dbReference>
<dbReference type="InterPro" id="IPR016147">
    <property type="entry name" value="Pili_assmbl_chaperone_N"/>
</dbReference>
<evidence type="ECO:0000256" key="4">
    <source>
        <dbReference type="ARBA" id="ARBA00022764"/>
    </source>
</evidence>
<reference evidence="7 8" key="1">
    <citation type="submission" date="2019-08" db="EMBL/GenBank/DDBJ databases">
        <title>Subclass B2 metallo-beta lactamase from Pseudomonas synxantha.</title>
        <authorList>
            <person name="Poirel L."/>
            <person name="Palmieri M."/>
            <person name="Masseron A."/>
            <person name="Perreten V."/>
            <person name="Nordman P."/>
        </authorList>
    </citation>
    <scope>NUCLEOTIDE SEQUENCE [LARGE SCALE GENOMIC DNA]</scope>
    <source>
        <strain evidence="7 8">MCP106</strain>
    </source>
</reference>